<reference evidence="3" key="1">
    <citation type="submission" date="2020-08" db="EMBL/GenBank/DDBJ databases">
        <title>Whole genome shotgun sequence of Polymorphospora rubra NBRC 101157.</title>
        <authorList>
            <person name="Komaki H."/>
            <person name="Tamura T."/>
        </authorList>
    </citation>
    <scope>NUCLEOTIDE SEQUENCE</scope>
    <source>
        <strain evidence="3">NBRC 101157</strain>
    </source>
</reference>
<dbReference type="EMBL" id="AP023359">
    <property type="protein sequence ID" value="BCJ65085.1"/>
    <property type="molecule type" value="Genomic_DNA"/>
</dbReference>
<organism evidence="3 4">
    <name type="scientific">Polymorphospora rubra</name>
    <dbReference type="NCBI Taxonomy" id="338584"/>
    <lineage>
        <taxon>Bacteria</taxon>
        <taxon>Bacillati</taxon>
        <taxon>Actinomycetota</taxon>
        <taxon>Actinomycetes</taxon>
        <taxon>Micromonosporales</taxon>
        <taxon>Micromonosporaceae</taxon>
        <taxon>Polymorphospora</taxon>
    </lineage>
</organism>
<keyword evidence="2" id="KW-1133">Transmembrane helix</keyword>
<evidence type="ECO:0000313" key="3">
    <source>
        <dbReference type="EMBL" id="BCJ65085.1"/>
    </source>
</evidence>
<proteinExistence type="predicted"/>
<sequence length="530" mass="58446">MKWRRKDPISAAAAAQARAVESAARVEQAKHDIELRRLQVAADREAARERQADEEADAERQAGKDEKAREKRREKLRNRLAALRPVAPLIVVNGVAVYGQVQFAYHDISHESWSPLAKLGLAVAFATAVESISVYVGWHAHDSLLLKDYAGAARLRRYSYLIAMVVAGINYWHFAGEDFFGLAPTPAALTFGLLSGLSPWLWGLHTRRAQRVQLIAESPTLIDEAGAEFSRERRRAFPLRTYQARRWSIDHGIRDPRKAWEGYNAERRRARAQRPAGRIRVAATILRGKPVNLGPAWTDVDDATRNLCDGIRLDAQAARANVRRHIDAGLGFENPMVRIKPTGPIRVNATQPQPTREPLPAAERAALPAPPVPAEPTGEPAQVRTDEPSGNRLMGWLKGRSRSAHKSAHEPSGEPAQVTHETAQVAAYEPTREPIAEPTSTAHEPAQPVTRESAQPARREPVRAASKPSRKTITEPVEPDSKTSTADRCAAAFPDLVKTLGKRPSGTQLAEKAHVSPAAAKRWLASRKEQ</sequence>
<feature type="region of interest" description="Disordered" evidence="1">
    <location>
        <begin position="504"/>
        <end position="530"/>
    </location>
</feature>
<evidence type="ECO:0008006" key="5">
    <source>
        <dbReference type="Google" id="ProtNLM"/>
    </source>
</evidence>
<evidence type="ECO:0000256" key="1">
    <source>
        <dbReference type="SAM" id="MobiDB-lite"/>
    </source>
</evidence>
<gene>
    <name evidence="3" type="ORF">Prubr_21060</name>
</gene>
<keyword evidence="2" id="KW-0812">Transmembrane</keyword>
<dbReference type="Proteomes" id="UP000680866">
    <property type="component" value="Chromosome"/>
</dbReference>
<keyword evidence="4" id="KW-1185">Reference proteome</keyword>
<feature type="region of interest" description="Disordered" evidence="1">
    <location>
        <begin position="44"/>
        <end position="71"/>
    </location>
</feature>
<feature type="transmembrane region" description="Helical" evidence="2">
    <location>
        <begin position="187"/>
        <end position="204"/>
    </location>
</feature>
<feature type="region of interest" description="Disordered" evidence="1">
    <location>
        <begin position="437"/>
        <end position="488"/>
    </location>
</feature>
<dbReference type="KEGG" id="pry:Prubr_21060"/>
<feature type="region of interest" description="Disordered" evidence="1">
    <location>
        <begin position="367"/>
        <end position="422"/>
    </location>
</feature>
<protein>
    <recommendedName>
        <fullName evidence="5">DUF2637 domain-containing protein</fullName>
    </recommendedName>
</protein>
<name>A0A810N0G9_9ACTN</name>
<evidence type="ECO:0000313" key="4">
    <source>
        <dbReference type="Proteomes" id="UP000680866"/>
    </source>
</evidence>
<feature type="transmembrane region" description="Helical" evidence="2">
    <location>
        <begin position="81"/>
        <end position="99"/>
    </location>
</feature>
<feature type="transmembrane region" description="Helical" evidence="2">
    <location>
        <begin position="119"/>
        <end position="138"/>
    </location>
</feature>
<dbReference type="AlphaFoldDB" id="A0A810N0G9"/>
<accession>A0A810N0G9</accession>
<keyword evidence="2" id="KW-0472">Membrane</keyword>
<feature type="transmembrane region" description="Helical" evidence="2">
    <location>
        <begin position="158"/>
        <end position="175"/>
    </location>
</feature>
<evidence type="ECO:0000256" key="2">
    <source>
        <dbReference type="SAM" id="Phobius"/>
    </source>
</evidence>